<name>A0A2T5BZQ6_9BACT</name>
<dbReference type="PANTHER" id="PTHR37804:SF1">
    <property type="entry name" value="CDAA REGULATORY PROTEIN CDAR"/>
    <property type="match status" value="1"/>
</dbReference>
<accession>A0A2T5BZQ6</accession>
<keyword evidence="1" id="KW-0812">Transmembrane</keyword>
<gene>
    <name evidence="2" type="ORF">C8N47_11343</name>
</gene>
<organism evidence="2 3">
    <name type="scientific">Mangrovibacterium marinum</name>
    <dbReference type="NCBI Taxonomy" id="1639118"/>
    <lineage>
        <taxon>Bacteria</taxon>
        <taxon>Pseudomonadati</taxon>
        <taxon>Bacteroidota</taxon>
        <taxon>Bacteroidia</taxon>
        <taxon>Marinilabiliales</taxon>
        <taxon>Prolixibacteraceae</taxon>
        <taxon>Mangrovibacterium</taxon>
    </lineage>
</organism>
<dbReference type="PANTHER" id="PTHR37804">
    <property type="entry name" value="CDAA REGULATORY PROTEIN CDAR"/>
    <property type="match status" value="1"/>
</dbReference>
<dbReference type="Gene3D" id="2.170.120.40">
    <property type="entry name" value="YbbR-like domain"/>
    <property type="match status" value="1"/>
</dbReference>
<comment type="caution">
    <text evidence="2">The sequence shown here is derived from an EMBL/GenBank/DDBJ whole genome shotgun (WGS) entry which is preliminary data.</text>
</comment>
<keyword evidence="1" id="KW-1133">Transmembrane helix</keyword>
<proteinExistence type="predicted"/>
<dbReference type="InterPro" id="IPR053154">
    <property type="entry name" value="c-di-AMP_regulator"/>
</dbReference>
<evidence type="ECO:0000313" key="2">
    <source>
        <dbReference type="EMBL" id="PTN07778.1"/>
    </source>
</evidence>
<keyword evidence="1" id="KW-0472">Membrane</keyword>
<dbReference type="AlphaFoldDB" id="A0A2T5BZQ6"/>
<dbReference type="OrthoDB" id="1115707at2"/>
<sequence length="331" mass="37955">MKKIWLNIHLLYRKLTAKDDRRLMVFLICLVIATVFWFLNALNKQYTVDLRFPVKYTNLPKNKILANSPPDEFTLKVNSWGFTILRHKLSMAFSPLVFNVNEFTAGQMENSPNSQFRVATRQYINRLSSQVSNELKIIDIQPDSLHFNFDRLVSKKVKVKPVVSYTLKKQYYVEGPITTEPDSVLISGAESILDTIQFVQTKAQQFKELDKNVLRNVPLESSDAYQTEPGRVMLQIPLEEFTEKQVIVPIRVTDVPEQVNVKLFPDKAKISFMVGLSHFSTITANDFSLSVSYADIEAKKEILTISLNAEPLNILSVTVSPEQVEYLIEMK</sequence>
<feature type="transmembrane region" description="Helical" evidence="1">
    <location>
        <begin position="21"/>
        <end position="39"/>
    </location>
</feature>
<dbReference type="RefSeq" id="WP_107822975.1">
    <property type="nucleotide sequence ID" value="NZ_OY782574.1"/>
</dbReference>
<dbReference type="Pfam" id="PF07949">
    <property type="entry name" value="YbbR"/>
    <property type="match status" value="1"/>
</dbReference>
<reference evidence="2 3" key="1">
    <citation type="submission" date="2018-04" db="EMBL/GenBank/DDBJ databases">
        <title>Genomic Encyclopedia of Archaeal and Bacterial Type Strains, Phase II (KMG-II): from individual species to whole genera.</title>
        <authorList>
            <person name="Goeker M."/>
        </authorList>
    </citation>
    <scope>NUCLEOTIDE SEQUENCE [LARGE SCALE GENOMIC DNA]</scope>
    <source>
        <strain evidence="2 3">DSM 28823</strain>
    </source>
</reference>
<keyword evidence="3" id="KW-1185">Reference proteome</keyword>
<dbReference type="Proteomes" id="UP000243525">
    <property type="component" value="Unassembled WGS sequence"/>
</dbReference>
<evidence type="ECO:0000313" key="3">
    <source>
        <dbReference type="Proteomes" id="UP000243525"/>
    </source>
</evidence>
<protein>
    <submittedName>
        <fullName evidence="2">YbbR-like protein</fullName>
    </submittedName>
</protein>
<dbReference type="EMBL" id="QAAD01000013">
    <property type="protein sequence ID" value="PTN07778.1"/>
    <property type="molecule type" value="Genomic_DNA"/>
</dbReference>
<evidence type="ECO:0000256" key="1">
    <source>
        <dbReference type="SAM" id="Phobius"/>
    </source>
</evidence>
<dbReference type="InterPro" id="IPR012505">
    <property type="entry name" value="YbbR"/>
</dbReference>